<feature type="region of interest" description="Disordered" evidence="5">
    <location>
        <begin position="680"/>
        <end position="839"/>
    </location>
</feature>
<keyword evidence="8" id="KW-1185">Reference proteome</keyword>
<evidence type="ECO:0000256" key="4">
    <source>
        <dbReference type="ARBA" id="ARBA00022801"/>
    </source>
</evidence>
<name>A0AAQ3XDJ8_PASNO</name>
<dbReference type="Pfam" id="PF07727">
    <property type="entry name" value="RVT_2"/>
    <property type="match status" value="1"/>
</dbReference>
<gene>
    <name evidence="7" type="ORF">U9M48_039861</name>
</gene>
<dbReference type="EMBL" id="CP144753">
    <property type="protein sequence ID" value="WVZ93911.1"/>
    <property type="molecule type" value="Genomic_DNA"/>
</dbReference>
<evidence type="ECO:0000256" key="1">
    <source>
        <dbReference type="ARBA" id="ARBA00022670"/>
    </source>
</evidence>
<feature type="compositionally biased region" description="Polar residues" evidence="5">
    <location>
        <begin position="365"/>
        <end position="376"/>
    </location>
</feature>
<dbReference type="InterPro" id="IPR001584">
    <property type="entry name" value="Integrase_cat-core"/>
</dbReference>
<sequence length="1183" mass="135459">MFTSLSGDVENYDKITFGDNSKGKVEDLGKIEISSEYSINNVLLVDSLNFNLLSVGQLYDLGFQCLFKPNEVIVSKIDGGKEVFKGFRHNNLYLVNFNSKNANLQACLFSKNSMGQDRGDNGREFDNTNIEEYCDEVGIKHEFSATYTPQQNGVVERKNRTLITLARSMLDEYGTSEKFWAEAINTACYASNRLYPHCLLDKTPYELLNGRKPNISYFRVFGCKCYICKKRQHLGKFQRRCDIGFLLGYSSKSKAYCVFNNATGMVEETYDVKFDESNGSQGAHVDVVDIDEEPLVEAMKNMPIGDIKPKEDEDQVQTIDQPSSSMAPQDGSEQDKILPNEDVHVPQEQIDEQAQDVGTPVQVPQVASQRRSQLTSGHPKELIIGSLTRGVTTRSRNTAAFVQAYSFVSSIEPSTIDQALSDPDWVNAMYEELNNFTRNEVWTLEARPKGARVIGTKWVFRNKQDDEGNIVRNKARLVAKGYSQVEGIDFGETFVPVARLEAIWFLLTYASHHDMKLYQMDVKSAFLNGYINELVYVEQPPSFEDPNHPNHVYRLSKALYGLKQAPRAWYERLRDFLIEKGFTIGRVDTTLFIKKTDNDLFVCQVYVDDIIFGSTNEEYCTEFGKMMAKEFEMSMIGELTFFLGFQIKQLREGTFIYQEKYTRDLLKRFKMDDCKPIETPMATNIKLDPDESGIKMGREKGDKGKDKAPDPPRKKRKTLEEREREAAERAAAAFDAMESRRAGEKWIGEQRQNPPRSGRLPPPTPHSARTKRATPPSQPQERQRRGTVSPAEIIAQQKAQEARARKAALSAQRDSQGQRQDEPSEQGEQSPPSLAWDGFVLSSVPAPPSLLGTAQLSDYRSYEGQKLKKLRYYLSDSQWQPEERDERVDPRFQMLVQVSLYESSRAAGMGLFPHVVLPLPRMGNVIQHNLYQYFDHIPGLPDLLEHIHGYVEDWVRVFYATLYVGPEREYIQFMFQGLPVRLYRQNVAILLGLELSERRLHTNVYGDSEPPRRSKNERIALTDDEVRDLFREGAQERIPSQLTPPAGIVHRAMRRTLLPQLGYREGITTLQQHLLRALMQRIRFCVVDLLIAEMEDVITDGMGAHRSFSYAHYISHMLSQIDHDPDAPPLPQMRLFRQFGRASPLTRHAHRSLLERRFAGLYHQRDPRLHLPHGLQRQRPPHQ</sequence>
<dbReference type="InterPro" id="IPR057670">
    <property type="entry name" value="SH3_retrovirus"/>
</dbReference>
<dbReference type="Proteomes" id="UP001341281">
    <property type="component" value="Chromosome 09"/>
</dbReference>
<keyword evidence="3" id="KW-0064">Aspartyl protease</keyword>
<dbReference type="SUPFAM" id="SSF56672">
    <property type="entry name" value="DNA/RNA polymerases"/>
    <property type="match status" value="1"/>
</dbReference>
<evidence type="ECO:0000313" key="8">
    <source>
        <dbReference type="Proteomes" id="UP001341281"/>
    </source>
</evidence>
<dbReference type="Pfam" id="PF25597">
    <property type="entry name" value="SH3_retrovirus"/>
    <property type="match status" value="1"/>
</dbReference>
<dbReference type="PANTHER" id="PTHR42648">
    <property type="entry name" value="TRANSPOSASE, PUTATIVE-RELATED"/>
    <property type="match status" value="1"/>
</dbReference>
<dbReference type="InterPro" id="IPR013103">
    <property type="entry name" value="RVT_2"/>
</dbReference>
<feature type="region of interest" description="Disordered" evidence="5">
    <location>
        <begin position="301"/>
        <end position="336"/>
    </location>
</feature>
<dbReference type="InterPro" id="IPR039537">
    <property type="entry name" value="Retrotran_Ty1/copia-like"/>
</dbReference>
<dbReference type="Gene3D" id="3.30.420.10">
    <property type="entry name" value="Ribonuclease H-like superfamily/Ribonuclease H"/>
    <property type="match status" value="1"/>
</dbReference>
<dbReference type="GO" id="GO:0006508">
    <property type="term" value="P:proteolysis"/>
    <property type="evidence" value="ECO:0007669"/>
    <property type="project" value="UniProtKB-KW"/>
</dbReference>
<feature type="compositionally biased region" description="Polar residues" evidence="5">
    <location>
        <begin position="316"/>
        <end position="327"/>
    </location>
</feature>
<keyword evidence="4" id="KW-0378">Hydrolase</keyword>
<dbReference type="PROSITE" id="PS50994">
    <property type="entry name" value="INTEGRASE"/>
    <property type="match status" value="1"/>
</dbReference>
<organism evidence="7 8">
    <name type="scientific">Paspalum notatum var. saurae</name>
    <dbReference type="NCBI Taxonomy" id="547442"/>
    <lineage>
        <taxon>Eukaryota</taxon>
        <taxon>Viridiplantae</taxon>
        <taxon>Streptophyta</taxon>
        <taxon>Embryophyta</taxon>
        <taxon>Tracheophyta</taxon>
        <taxon>Spermatophyta</taxon>
        <taxon>Magnoliopsida</taxon>
        <taxon>Liliopsida</taxon>
        <taxon>Poales</taxon>
        <taxon>Poaceae</taxon>
        <taxon>PACMAD clade</taxon>
        <taxon>Panicoideae</taxon>
        <taxon>Andropogonodae</taxon>
        <taxon>Paspaleae</taxon>
        <taxon>Paspalinae</taxon>
        <taxon>Paspalum</taxon>
    </lineage>
</organism>
<evidence type="ECO:0000256" key="3">
    <source>
        <dbReference type="ARBA" id="ARBA00022750"/>
    </source>
</evidence>
<dbReference type="GO" id="GO:0003676">
    <property type="term" value="F:nucleic acid binding"/>
    <property type="evidence" value="ECO:0007669"/>
    <property type="project" value="InterPro"/>
</dbReference>
<dbReference type="GO" id="GO:0015074">
    <property type="term" value="P:DNA integration"/>
    <property type="evidence" value="ECO:0007669"/>
    <property type="project" value="InterPro"/>
</dbReference>
<dbReference type="SUPFAM" id="SSF53098">
    <property type="entry name" value="Ribonuclease H-like"/>
    <property type="match status" value="1"/>
</dbReference>
<dbReference type="InterPro" id="IPR012337">
    <property type="entry name" value="RNaseH-like_sf"/>
</dbReference>
<feature type="compositionally biased region" description="Basic and acidic residues" evidence="5">
    <location>
        <begin position="687"/>
        <end position="728"/>
    </location>
</feature>
<evidence type="ECO:0000313" key="7">
    <source>
        <dbReference type="EMBL" id="WVZ93911.1"/>
    </source>
</evidence>
<evidence type="ECO:0000256" key="5">
    <source>
        <dbReference type="SAM" id="MobiDB-lite"/>
    </source>
</evidence>
<feature type="region of interest" description="Disordered" evidence="5">
    <location>
        <begin position="353"/>
        <end position="378"/>
    </location>
</feature>
<dbReference type="InterPro" id="IPR043502">
    <property type="entry name" value="DNA/RNA_pol_sf"/>
</dbReference>
<proteinExistence type="predicted"/>
<feature type="compositionally biased region" description="Basic and acidic residues" evidence="5">
    <location>
        <begin position="737"/>
        <end position="748"/>
    </location>
</feature>
<dbReference type="InterPro" id="IPR054722">
    <property type="entry name" value="PolX-like_BBD"/>
</dbReference>
<evidence type="ECO:0000256" key="2">
    <source>
        <dbReference type="ARBA" id="ARBA00022723"/>
    </source>
</evidence>
<protein>
    <recommendedName>
        <fullName evidence="6">Integrase catalytic domain-containing protein</fullName>
    </recommendedName>
</protein>
<dbReference type="GO" id="GO:0046872">
    <property type="term" value="F:metal ion binding"/>
    <property type="evidence" value="ECO:0007669"/>
    <property type="project" value="UniProtKB-KW"/>
</dbReference>
<dbReference type="PANTHER" id="PTHR42648:SF21">
    <property type="entry name" value="CYSTEINE-RICH RLK (RECEPTOR-LIKE PROTEIN KINASE) 8"/>
    <property type="match status" value="1"/>
</dbReference>
<keyword evidence="2" id="KW-0479">Metal-binding</keyword>
<evidence type="ECO:0000259" key="6">
    <source>
        <dbReference type="PROSITE" id="PS50994"/>
    </source>
</evidence>
<feature type="domain" description="Integrase catalytic" evidence="6">
    <location>
        <begin position="120"/>
        <end position="212"/>
    </location>
</feature>
<reference evidence="7 8" key="1">
    <citation type="submission" date="2024-02" db="EMBL/GenBank/DDBJ databases">
        <title>High-quality chromosome-scale genome assembly of Pensacola bahiagrass (Paspalum notatum Flugge var. saurae).</title>
        <authorList>
            <person name="Vega J.M."/>
            <person name="Podio M."/>
            <person name="Orjuela J."/>
            <person name="Siena L.A."/>
            <person name="Pessino S.C."/>
            <person name="Combes M.C."/>
            <person name="Mariac C."/>
            <person name="Albertini E."/>
            <person name="Pupilli F."/>
            <person name="Ortiz J.P.A."/>
            <person name="Leblanc O."/>
        </authorList>
    </citation>
    <scope>NUCLEOTIDE SEQUENCE [LARGE SCALE GENOMIC DNA]</scope>
    <source>
        <strain evidence="7">R1</strain>
        <tissue evidence="7">Leaf</tissue>
    </source>
</reference>
<dbReference type="InterPro" id="IPR036397">
    <property type="entry name" value="RNaseH_sf"/>
</dbReference>
<accession>A0AAQ3XDJ8</accession>
<dbReference type="AlphaFoldDB" id="A0AAQ3XDJ8"/>
<dbReference type="GO" id="GO:0004190">
    <property type="term" value="F:aspartic-type endopeptidase activity"/>
    <property type="evidence" value="ECO:0007669"/>
    <property type="project" value="UniProtKB-KW"/>
</dbReference>
<dbReference type="Pfam" id="PF22936">
    <property type="entry name" value="Pol_BBD"/>
    <property type="match status" value="1"/>
</dbReference>
<keyword evidence="1" id="KW-0645">Protease</keyword>